<dbReference type="InterPro" id="IPR023606">
    <property type="entry name" value="CoA-Trfase_III_dom_1_sf"/>
</dbReference>
<name>A0A381YYR0_9ZZZZ</name>
<accession>A0A381YYR0</accession>
<dbReference type="PANTHER" id="PTHR48207:SF3">
    <property type="entry name" value="SUCCINATE--HYDROXYMETHYLGLUTARATE COA-TRANSFERASE"/>
    <property type="match status" value="1"/>
</dbReference>
<dbReference type="Gene3D" id="3.40.50.10540">
    <property type="entry name" value="Crotonobetainyl-coa:carnitine coa-transferase, domain 1"/>
    <property type="match status" value="1"/>
</dbReference>
<reference evidence="3" key="1">
    <citation type="submission" date="2018-05" db="EMBL/GenBank/DDBJ databases">
        <authorList>
            <person name="Lanie J.A."/>
            <person name="Ng W.-L."/>
            <person name="Kazmierczak K.M."/>
            <person name="Andrzejewski T.M."/>
            <person name="Davidsen T.M."/>
            <person name="Wayne K.J."/>
            <person name="Tettelin H."/>
            <person name="Glass J.I."/>
            <person name="Rusch D."/>
            <person name="Podicherti R."/>
            <person name="Tsui H.-C.T."/>
            <person name="Winkler M.E."/>
        </authorList>
    </citation>
    <scope>NUCLEOTIDE SEQUENCE</scope>
</reference>
<evidence type="ECO:0008006" key="4">
    <source>
        <dbReference type="Google" id="ProtNLM"/>
    </source>
</evidence>
<dbReference type="Gene3D" id="3.30.1540.10">
    <property type="entry name" value="formyl-coa transferase, domain 3"/>
    <property type="match status" value="1"/>
</dbReference>
<feature type="region of interest" description="Disordered" evidence="2">
    <location>
        <begin position="44"/>
        <end position="70"/>
    </location>
</feature>
<dbReference type="SUPFAM" id="SSF89796">
    <property type="entry name" value="CoA-transferase family III (CaiB/BaiF)"/>
    <property type="match status" value="1"/>
</dbReference>
<evidence type="ECO:0000256" key="1">
    <source>
        <dbReference type="ARBA" id="ARBA00022679"/>
    </source>
</evidence>
<dbReference type="InterPro" id="IPR050483">
    <property type="entry name" value="CoA-transferase_III_domain"/>
</dbReference>
<dbReference type="Pfam" id="PF02515">
    <property type="entry name" value="CoA_transf_3"/>
    <property type="match status" value="1"/>
</dbReference>
<dbReference type="InterPro" id="IPR003673">
    <property type="entry name" value="CoA-Trfase_fam_III"/>
</dbReference>
<feature type="non-terminal residue" evidence="3">
    <location>
        <position position="1"/>
    </location>
</feature>
<evidence type="ECO:0000313" key="3">
    <source>
        <dbReference type="EMBL" id="SVA82080.1"/>
    </source>
</evidence>
<evidence type="ECO:0000256" key="2">
    <source>
        <dbReference type="SAM" id="MobiDB-lite"/>
    </source>
</evidence>
<dbReference type="PANTHER" id="PTHR48207">
    <property type="entry name" value="SUCCINATE--HYDROXYMETHYLGLUTARATE COA-TRANSFERASE"/>
    <property type="match status" value="1"/>
</dbReference>
<dbReference type="InterPro" id="IPR044855">
    <property type="entry name" value="CoA-Trfase_III_dom3_sf"/>
</dbReference>
<dbReference type="AlphaFoldDB" id="A0A381YYR0"/>
<sequence length="432" mass="47869">VSQPLSSLRALELSEIWAGPFCGSLLGDMGAEVIKIESIQRIGRGPINPPSNAGGYPDDDPGKEPWNRQSNFNAINRNKKSLTLDLKTQPGLNSFKDLVSQSDVVFCNYARTVMENFGLSYEQVRKIKPDIIYMLMPGYGNDGPYANYRSMGMAIDAITGHSYLRGYPDMDQSSNSLVHHPDAVSATNGVMALTSALVYRAKTGKGQFIDMSQAESFMTHLGEIYLENQMTSSIRKRRGNRHPDFAPQGVYKCSGDDNWIAISIKTDKEWDELKAIIRDNSLEDTDLDSLEARLQNHDHLDAAINEWASTRDRYDALTLLQAAGITSGVVIDCGADSYADPHLNERDFFQIVDHPAAGLYPMTGPIFKFKSDQGRITHNPAPCLGQDNEHILEELLGYSRNTINKFKTDEIIGTVPLPGSDMGGSRRVAKQR</sequence>
<dbReference type="GO" id="GO:0008410">
    <property type="term" value="F:CoA-transferase activity"/>
    <property type="evidence" value="ECO:0007669"/>
    <property type="project" value="TreeGrafter"/>
</dbReference>
<organism evidence="3">
    <name type="scientific">marine metagenome</name>
    <dbReference type="NCBI Taxonomy" id="408172"/>
    <lineage>
        <taxon>unclassified sequences</taxon>
        <taxon>metagenomes</taxon>
        <taxon>ecological metagenomes</taxon>
    </lineage>
</organism>
<dbReference type="EMBL" id="UINC01019390">
    <property type="protein sequence ID" value="SVA82080.1"/>
    <property type="molecule type" value="Genomic_DNA"/>
</dbReference>
<protein>
    <recommendedName>
        <fullName evidence="4">CoA transferase</fullName>
    </recommendedName>
</protein>
<gene>
    <name evidence="3" type="ORF">METZ01_LOCUS134934</name>
</gene>
<keyword evidence="1" id="KW-0808">Transferase</keyword>
<proteinExistence type="predicted"/>